<sequence length="155" mass="17772">MFELQVVSNTPMTGVDDIDVLAETFLTQIGYLSKGYDPRSNGALTIRDSIPYRIFMDFFMKNPSKAWAAEEIAVLLGTTKPTVYRYINKLKSMDILESTDIQSEDGPVRRGYRIRYGDIAKAWSFCEANVQMAMDNYKKTVERFQQLAKERAEKS</sequence>
<dbReference type="Proteomes" id="UP000273278">
    <property type="component" value="Chromosome"/>
</dbReference>
<proteinExistence type="predicted"/>
<dbReference type="SUPFAM" id="SSF46785">
    <property type="entry name" value="Winged helix' DNA-binding domain"/>
    <property type="match status" value="1"/>
</dbReference>
<dbReference type="GeneID" id="41322401"/>
<evidence type="ECO:0000313" key="1">
    <source>
        <dbReference type="EMBL" id="AYQ55730.1"/>
    </source>
</evidence>
<dbReference type="EMBL" id="CP017686">
    <property type="protein sequence ID" value="AYQ55730.1"/>
    <property type="molecule type" value="Genomic_DNA"/>
</dbReference>
<gene>
    <name evidence="1" type="ORF">BKD89_08020</name>
</gene>
<dbReference type="OMA" id="WSWVEIN"/>
<dbReference type="Gene3D" id="1.10.10.10">
    <property type="entry name" value="Winged helix-like DNA-binding domain superfamily/Winged helix DNA-binding domain"/>
    <property type="match status" value="1"/>
</dbReference>
<evidence type="ECO:0000313" key="2">
    <source>
        <dbReference type="Proteomes" id="UP000273278"/>
    </source>
</evidence>
<dbReference type="AlphaFoldDB" id="A0A3G3IIQ4"/>
<protein>
    <submittedName>
        <fullName evidence="1">Transcriptional regulator</fullName>
    </submittedName>
</protein>
<dbReference type="InterPro" id="IPR036390">
    <property type="entry name" value="WH_DNA-bd_sf"/>
</dbReference>
<organism evidence="1 2">
    <name type="scientific">Methanomethylophilus alvi</name>
    <dbReference type="NCBI Taxonomy" id="1291540"/>
    <lineage>
        <taxon>Archaea</taxon>
        <taxon>Methanobacteriati</taxon>
        <taxon>Thermoplasmatota</taxon>
        <taxon>Thermoplasmata</taxon>
        <taxon>Methanomassiliicoccales</taxon>
        <taxon>Methanomethylophilaceae</taxon>
        <taxon>Methanomethylophilus</taxon>
    </lineage>
</organism>
<name>A0A3G3IIQ4_9ARCH</name>
<accession>A0A3G3IIQ4</accession>
<dbReference type="InterPro" id="IPR036388">
    <property type="entry name" value="WH-like_DNA-bd_sf"/>
</dbReference>
<reference evidence="1 2" key="1">
    <citation type="submission" date="2016-10" db="EMBL/GenBank/DDBJ databases">
        <title>Complete genome of the TMA-utilizing, human hosted archaeon Methanomethylophilus alvus Gen. nov, sp. nov., strain Mx-05, derived from a pure culture.</title>
        <authorList>
            <person name="Brugere J.-F."/>
            <person name="Ben Hania W."/>
            <person name="Chaudhary P.P."/>
            <person name="Gaci N."/>
            <person name="Borrel G."/>
            <person name="Cao Van Tuat L."/>
            <person name="Fardeau M.-L."/>
            <person name="Harris H.M.B."/>
            <person name="O'Toole P.W."/>
            <person name="Ollivier B."/>
        </authorList>
    </citation>
    <scope>NUCLEOTIDE SEQUENCE [LARGE SCALE GENOMIC DNA]</scope>
    <source>
        <strain evidence="1 2">Mx-05</strain>
    </source>
</reference>
<dbReference type="RefSeq" id="WP_015505511.1">
    <property type="nucleotide sequence ID" value="NZ_CAYARO010000001.1"/>
</dbReference>